<dbReference type="STRING" id="27342.A0A0H2RB78"/>
<proteinExistence type="predicted"/>
<feature type="compositionally biased region" description="Low complexity" evidence="1">
    <location>
        <begin position="58"/>
        <end position="68"/>
    </location>
</feature>
<feature type="compositionally biased region" description="Low complexity" evidence="1">
    <location>
        <begin position="360"/>
        <end position="375"/>
    </location>
</feature>
<dbReference type="PANTHER" id="PTHR47219">
    <property type="entry name" value="RAB GTPASE-ACTIVATING PROTEIN 1-LIKE"/>
    <property type="match status" value="1"/>
</dbReference>
<evidence type="ECO:0000313" key="3">
    <source>
        <dbReference type="EMBL" id="KLO06753.1"/>
    </source>
</evidence>
<dbReference type="InParanoid" id="A0A0H2RB78"/>
<evidence type="ECO:0000313" key="4">
    <source>
        <dbReference type="Proteomes" id="UP000053477"/>
    </source>
</evidence>
<reference evidence="3 4" key="1">
    <citation type="submission" date="2015-04" db="EMBL/GenBank/DDBJ databases">
        <title>Complete genome sequence of Schizopora paradoxa KUC8140, a cosmopolitan wood degrader in East Asia.</title>
        <authorList>
            <consortium name="DOE Joint Genome Institute"/>
            <person name="Min B."/>
            <person name="Park H."/>
            <person name="Jang Y."/>
            <person name="Kim J.-J."/>
            <person name="Kim K.H."/>
            <person name="Pangilinan J."/>
            <person name="Lipzen A."/>
            <person name="Riley R."/>
            <person name="Grigoriev I.V."/>
            <person name="Spatafora J.W."/>
            <person name="Choi I.-G."/>
        </authorList>
    </citation>
    <scope>NUCLEOTIDE SEQUENCE [LARGE SCALE GENOMIC DNA]</scope>
    <source>
        <strain evidence="3 4">KUC8140</strain>
    </source>
</reference>
<dbReference type="AlphaFoldDB" id="A0A0H2RB78"/>
<organism evidence="3 4">
    <name type="scientific">Schizopora paradoxa</name>
    <dbReference type="NCBI Taxonomy" id="27342"/>
    <lineage>
        <taxon>Eukaryota</taxon>
        <taxon>Fungi</taxon>
        <taxon>Dikarya</taxon>
        <taxon>Basidiomycota</taxon>
        <taxon>Agaricomycotina</taxon>
        <taxon>Agaricomycetes</taxon>
        <taxon>Hymenochaetales</taxon>
        <taxon>Schizoporaceae</taxon>
        <taxon>Schizopora</taxon>
    </lineage>
</organism>
<dbReference type="OrthoDB" id="159449at2759"/>
<accession>A0A0H2RB78</accession>
<dbReference type="PROSITE" id="PS50086">
    <property type="entry name" value="TBC_RABGAP"/>
    <property type="match status" value="1"/>
</dbReference>
<evidence type="ECO:0000256" key="1">
    <source>
        <dbReference type="SAM" id="MobiDB-lite"/>
    </source>
</evidence>
<name>A0A0H2RB78_9AGAM</name>
<evidence type="ECO:0000259" key="2">
    <source>
        <dbReference type="PROSITE" id="PS50086"/>
    </source>
</evidence>
<dbReference type="SUPFAM" id="SSF47923">
    <property type="entry name" value="Ypt/Rab-GAP domain of gyp1p"/>
    <property type="match status" value="2"/>
</dbReference>
<dbReference type="InterPro" id="IPR000195">
    <property type="entry name" value="Rab-GAP-TBC_dom"/>
</dbReference>
<feature type="compositionally biased region" description="Polar residues" evidence="1">
    <location>
        <begin position="19"/>
        <end position="33"/>
    </location>
</feature>
<dbReference type="PANTHER" id="PTHR47219:SF9">
    <property type="entry name" value="GTPASE ACTIVATING PROTEIN AND CENTROSOME-ASSOCIATED, ISOFORM B"/>
    <property type="match status" value="1"/>
</dbReference>
<dbReference type="Gene3D" id="1.10.472.80">
    <property type="entry name" value="Ypt/Rab-GAP domain of gyp1p, domain 3"/>
    <property type="match status" value="1"/>
</dbReference>
<feature type="region of interest" description="Disordered" evidence="1">
    <location>
        <begin position="1"/>
        <end position="75"/>
    </location>
</feature>
<dbReference type="SMART" id="SM00164">
    <property type="entry name" value="TBC"/>
    <property type="match status" value="1"/>
</dbReference>
<feature type="region of interest" description="Disordered" evidence="1">
    <location>
        <begin position="358"/>
        <end position="381"/>
    </location>
</feature>
<protein>
    <submittedName>
        <fullName evidence="3">RabGAP/TBC</fullName>
    </submittedName>
</protein>
<dbReference type="GO" id="GO:0031267">
    <property type="term" value="F:small GTPase binding"/>
    <property type="evidence" value="ECO:0007669"/>
    <property type="project" value="TreeGrafter"/>
</dbReference>
<keyword evidence="4" id="KW-1185">Reference proteome</keyword>
<feature type="domain" description="Rab-GAP TBC" evidence="2">
    <location>
        <begin position="103"/>
        <end position="285"/>
    </location>
</feature>
<dbReference type="EMBL" id="KQ086183">
    <property type="protein sequence ID" value="KLO06753.1"/>
    <property type="molecule type" value="Genomic_DNA"/>
</dbReference>
<dbReference type="InterPro" id="IPR050302">
    <property type="entry name" value="Rab_GAP_TBC_domain"/>
</dbReference>
<dbReference type="Proteomes" id="UP000053477">
    <property type="component" value="Unassembled WGS sequence"/>
</dbReference>
<dbReference type="Gene3D" id="1.10.8.270">
    <property type="entry name" value="putative rabgap domain of human tbc1 domain family member 14 like domains"/>
    <property type="match status" value="1"/>
</dbReference>
<dbReference type="Pfam" id="PF00566">
    <property type="entry name" value="RabGAP-TBC"/>
    <property type="match status" value="1"/>
</dbReference>
<dbReference type="GO" id="GO:0005096">
    <property type="term" value="F:GTPase activator activity"/>
    <property type="evidence" value="ECO:0007669"/>
    <property type="project" value="TreeGrafter"/>
</dbReference>
<gene>
    <name evidence="3" type="ORF">SCHPADRAFT_837581</name>
</gene>
<dbReference type="InterPro" id="IPR035969">
    <property type="entry name" value="Rab-GAP_TBC_sf"/>
</dbReference>
<sequence length="381" mass="42140">MSTDPGSDDSLARDERPSIQISARTESPFSSVSGGARSPIPPRFIDSPEPVPRPPQLADAADANSANAEAHRSREQRWITAMAAVPASQSRKSKKIRRLVLEGVPSSVRSLVWSHLVDSKAKITPGVYDKFGGRAKAAVVTLIEDDARRCFPDHQHLHDSKGPLVTLLTTYLTMFPDIEYQRSLVAIAGHLLLQAPEEDSFWMFVSIMDTHIRTYFSSKAVQMDVDASIFGKVIESTQPQLAKRLFAELGISPIEICRPWFSSVFTTTLPPECVNRVWDVFLCEGPPFLFRIGLALLNLCRPHIESCKDKTSALVILAQPDALSLLPSDPDDLITSALSVKLKDDDVRKQRVKLEAQMKRQTQSLASRSTSSLVSKISLPR</sequence>